<accession>A3IJH2</accession>
<proteinExistence type="predicted"/>
<dbReference type="EMBL" id="AAXW01000002">
    <property type="protein sequence ID" value="EAZ93954.1"/>
    <property type="molecule type" value="Genomic_DNA"/>
</dbReference>
<comment type="caution">
    <text evidence="1">The sequence shown here is derived from an EMBL/GenBank/DDBJ whole genome shotgun (WGS) entry which is preliminary data.</text>
</comment>
<evidence type="ECO:0000313" key="1">
    <source>
        <dbReference type="EMBL" id="EAZ93954.1"/>
    </source>
</evidence>
<name>A3IJH2_9CHRO</name>
<organism evidence="1 2">
    <name type="scientific">Crocosphaera chwakensis CCY0110</name>
    <dbReference type="NCBI Taxonomy" id="391612"/>
    <lineage>
        <taxon>Bacteria</taxon>
        <taxon>Bacillati</taxon>
        <taxon>Cyanobacteriota</taxon>
        <taxon>Cyanophyceae</taxon>
        <taxon>Oscillatoriophycideae</taxon>
        <taxon>Chroococcales</taxon>
        <taxon>Aphanothecaceae</taxon>
        <taxon>Crocosphaera</taxon>
        <taxon>Crocosphaera chwakensis</taxon>
    </lineage>
</organism>
<reference evidence="1 2" key="1">
    <citation type="submission" date="2007-03" db="EMBL/GenBank/DDBJ databases">
        <authorList>
            <person name="Stal L."/>
            <person name="Ferriera S."/>
            <person name="Johnson J."/>
            <person name="Kravitz S."/>
            <person name="Beeson K."/>
            <person name="Sutton G."/>
            <person name="Rogers Y.-H."/>
            <person name="Friedman R."/>
            <person name="Frazier M."/>
            <person name="Venter J.C."/>
        </authorList>
    </citation>
    <scope>NUCLEOTIDE SEQUENCE [LARGE SCALE GENOMIC DNA]</scope>
    <source>
        <strain evidence="1 2">CCY0110</strain>
    </source>
</reference>
<keyword evidence="2" id="KW-1185">Reference proteome</keyword>
<evidence type="ECO:0000313" key="2">
    <source>
        <dbReference type="Proteomes" id="UP000003781"/>
    </source>
</evidence>
<gene>
    <name evidence="1" type="ORF">CY0110_19202</name>
</gene>
<dbReference type="Proteomes" id="UP000003781">
    <property type="component" value="Unassembled WGS sequence"/>
</dbReference>
<protein>
    <submittedName>
        <fullName evidence="1">Uncharacterized protein</fullName>
    </submittedName>
</protein>
<sequence length="27" mass="3295">MRGKRLNPRHFCSFLYNPPDRIRVHLA</sequence>
<dbReference type="AlphaFoldDB" id="A3IJH2"/>